<proteinExistence type="inferred from homology"/>
<name>A0A1G8HML1_ANEMI</name>
<dbReference type="EMBL" id="FNED01000001">
    <property type="protein sequence ID" value="SDI07854.1"/>
    <property type="molecule type" value="Genomic_DNA"/>
</dbReference>
<comment type="similarity">
    <text evidence="1 2">Belongs to the anti-sigma-factor antagonist family.</text>
</comment>
<dbReference type="Proteomes" id="UP000182836">
    <property type="component" value="Unassembled WGS sequence"/>
</dbReference>
<evidence type="ECO:0000256" key="1">
    <source>
        <dbReference type="ARBA" id="ARBA00009013"/>
    </source>
</evidence>
<dbReference type="Gene3D" id="3.30.750.24">
    <property type="entry name" value="STAS domain"/>
    <property type="match status" value="1"/>
</dbReference>
<organism evidence="4 5">
    <name type="scientific">Aneurinibacillus migulanus</name>
    <name type="common">Bacillus migulanus</name>
    <dbReference type="NCBI Taxonomy" id="47500"/>
    <lineage>
        <taxon>Bacteria</taxon>
        <taxon>Bacillati</taxon>
        <taxon>Bacillota</taxon>
        <taxon>Bacilli</taxon>
        <taxon>Bacillales</taxon>
        <taxon>Paenibacillaceae</taxon>
        <taxon>Aneurinibacillus group</taxon>
        <taxon>Aneurinibacillus</taxon>
    </lineage>
</organism>
<gene>
    <name evidence="4" type="ORF">SAMN04487909_101469</name>
</gene>
<sequence length="109" mass="12592">MISKDKGDNVMINYNVDNNQIIFTFKEDINFETVRQIETKVREMAIPQQPKEIVIDLKQVRFIDSTGVGFLISWIHPLISDYQIRVINSSLPVKNILQICKLDTLVDIA</sequence>
<dbReference type="AlphaFoldDB" id="A0A1G8HML1"/>
<dbReference type="SUPFAM" id="SSF52091">
    <property type="entry name" value="SpoIIaa-like"/>
    <property type="match status" value="1"/>
</dbReference>
<dbReference type="PROSITE" id="PS50801">
    <property type="entry name" value="STAS"/>
    <property type="match status" value="1"/>
</dbReference>
<evidence type="ECO:0000259" key="3">
    <source>
        <dbReference type="PROSITE" id="PS50801"/>
    </source>
</evidence>
<accession>A0A1G8HML1</accession>
<reference evidence="4 5" key="1">
    <citation type="submission" date="2016-10" db="EMBL/GenBank/DDBJ databases">
        <authorList>
            <person name="de Groot N.N."/>
        </authorList>
    </citation>
    <scope>NUCLEOTIDE SEQUENCE [LARGE SCALE GENOMIC DNA]</scope>
    <source>
        <strain evidence="4 5">DSM 2895</strain>
    </source>
</reference>
<evidence type="ECO:0000256" key="2">
    <source>
        <dbReference type="RuleBase" id="RU003749"/>
    </source>
</evidence>
<evidence type="ECO:0000313" key="5">
    <source>
        <dbReference type="Proteomes" id="UP000182836"/>
    </source>
</evidence>
<dbReference type="CDD" id="cd07043">
    <property type="entry name" value="STAS_anti-anti-sigma_factors"/>
    <property type="match status" value="1"/>
</dbReference>
<dbReference type="GO" id="GO:0043856">
    <property type="term" value="F:anti-sigma factor antagonist activity"/>
    <property type="evidence" value="ECO:0007669"/>
    <property type="project" value="InterPro"/>
</dbReference>
<protein>
    <recommendedName>
        <fullName evidence="2">Anti-sigma factor antagonist</fullName>
    </recommendedName>
</protein>
<dbReference type="InterPro" id="IPR003658">
    <property type="entry name" value="Anti-sigma_ant"/>
</dbReference>
<dbReference type="NCBIfam" id="TIGR00377">
    <property type="entry name" value="ant_ant_sig"/>
    <property type="match status" value="1"/>
</dbReference>
<evidence type="ECO:0000313" key="4">
    <source>
        <dbReference type="EMBL" id="SDI07854.1"/>
    </source>
</evidence>
<feature type="domain" description="STAS" evidence="3">
    <location>
        <begin position="10"/>
        <end position="109"/>
    </location>
</feature>
<dbReference type="InterPro" id="IPR002645">
    <property type="entry name" value="STAS_dom"/>
</dbReference>
<dbReference type="Pfam" id="PF01740">
    <property type="entry name" value="STAS"/>
    <property type="match status" value="1"/>
</dbReference>
<dbReference type="InterPro" id="IPR036513">
    <property type="entry name" value="STAS_dom_sf"/>
</dbReference>